<reference evidence="2 3" key="1">
    <citation type="submission" date="2018-05" db="EMBL/GenBank/DDBJ databases">
        <title>Genomic Encyclopedia of Type Strains, Phase IV (KMG-IV): sequencing the most valuable type-strain genomes for metagenomic binning, comparative biology and taxonomic classification.</title>
        <authorList>
            <person name="Goeker M."/>
        </authorList>
    </citation>
    <scope>NUCLEOTIDE SEQUENCE [LARGE SCALE GENOMIC DNA]</scope>
    <source>
        <strain evidence="2 3">DSM 19792</strain>
    </source>
</reference>
<protein>
    <recommendedName>
        <fullName evidence="4">Trypsin-like peptidase</fullName>
    </recommendedName>
</protein>
<sequence length="254" mass="26165">MLGRLSKVISALTLITLDLVYSHSAGAADLSRVPAAVFEPTFVTTEGDLRAGKVFAATLPACKDALLVSALHLFGPSGGMKKQSSGSQIAALVTNISLDDIAGKVSIEKFRARSLTPDKASCCTDKADTGAGDIAAFAAPEELRGLALRVATRPVKKGDKVFVISSIASPAVTRLSHAAIAEGMESGYWLYTYLEPGFVVRATSGAPVVNEAGEVVAINLGGATSKTGKMMGYGNPAVNWSAALASMCQRSAGD</sequence>
<dbReference type="Proteomes" id="UP000247792">
    <property type="component" value="Unassembled WGS sequence"/>
</dbReference>
<gene>
    <name evidence="2" type="ORF">DFR42_1011086</name>
</gene>
<keyword evidence="3" id="KW-1185">Reference proteome</keyword>
<feature type="chain" id="PRO_5016372251" description="Trypsin-like peptidase" evidence="1">
    <location>
        <begin position="28"/>
        <end position="254"/>
    </location>
</feature>
<evidence type="ECO:0008006" key="4">
    <source>
        <dbReference type="Google" id="ProtNLM"/>
    </source>
</evidence>
<dbReference type="EMBL" id="QJKB01000001">
    <property type="protein sequence ID" value="PXX47505.1"/>
    <property type="molecule type" value="Genomic_DNA"/>
</dbReference>
<proteinExistence type="predicted"/>
<accession>A0A318JI89</accession>
<dbReference type="SUPFAM" id="SSF50494">
    <property type="entry name" value="Trypsin-like serine proteases"/>
    <property type="match status" value="1"/>
</dbReference>
<organism evidence="2 3">
    <name type="scientific">Undibacterium pigrum</name>
    <dbReference type="NCBI Taxonomy" id="401470"/>
    <lineage>
        <taxon>Bacteria</taxon>
        <taxon>Pseudomonadati</taxon>
        <taxon>Pseudomonadota</taxon>
        <taxon>Betaproteobacteria</taxon>
        <taxon>Burkholderiales</taxon>
        <taxon>Oxalobacteraceae</taxon>
        <taxon>Undibacterium</taxon>
    </lineage>
</organism>
<name>A0A318JI89_9BURK</name>
<evidence type="ECO:0000256" key="1">
    <source>
        <dbReference type="SAM" id="SignalP"/>
    </source>
</evidence>
<dbReference type="InterPro" id="IPR009003">
    <property type="entry name" value="Peptidase_S1_PA"/>
</dbReference>
<evidence type="ECO:0000313" key="2">
    <source>
        <dbReference type="EMBL" id="PXX47505.1"/>
    </source>
</evidence>
<evidence type="ECO:0000313" key="3">
    <source>
        <dbReference type="Proteomes" id="UP000247792"/>
    </source>
</evidence>
<comment type="caution">
    <text evidence="2">The sequence shown here is derived from an EMBL/GenBank/DDBJ whole genome shotgun (WGS) entry which is preliminary data.</text>
</comment>
<feature type="signal peptide" evidence="1">
    <location>
        <begin position="1"/>
        <end position="27"/>
    </location>
</feature>
<dbReference type="AlphaFoldDB" id="A0A318JI89"/>
<keyword evidence="1" id="KW-0732">Signal</keyword>